<dbReference type="STRING" id="52689.AKG39_08845"/>
<evidence type="ECO:0000313" key="3">
    <source>
        <dbReference type="EMBL" id="KNZ42034.1"/>
    </source>
</evidence>
<reference evidence="4" key="1">
    <citation type="submission" date="2015-07" db="EMBL/GenBank/DDBJ databases">
        <title>Draft genome sequence of Acetobacterium bakii DSM 8293, a potential psychrophilic chemical producer through syngas fermentation.</title>
        <authorList>
            <person name="Song Y."/>
            <person name="Hwang S."/>
            <person name="Cho B.-K."/>
        </authorList>
    </citation>
    <scope>NUCLEOTIDE SEQUENCE [LARGE SCALE GENOMIC DNA]</scope>
    <source>
        <strain evidence="4">DSM 8239</strain>
    </source>
</reference>
<name>A0A0L6U0J5_9FIRM</name>
<dbReference type="RefSeq" id="WP_050740025.1">
    <property type="nucleotide sequence ID" value="NZ_LGYO01000021.1"/>
</dbReference>
<comment type="caution">
    <text evidence="3">The sequence shown here is derived from an EMBL/GenBank/DDBJ whole genome shotgun (WGS) entry which is preliminary data.</text>
</comment>
<feature type="domain" description="Glycosyltransferase subfamily 4-like N-terminal" evidence="2">
    <location>
        <begin position="13"/>
        <end position="168"/>
    </location>
</feature>
<evidence type="ECO:0000259" key="2">
    <source>
        <dbReference type="Pfam" id="PF13439"/>
    </source>
</evidence>
<protein>
    <recommendedName>
        <fullName evidence="5">Glycosyl transferase family 1</fullName>
    </recommendedName>
</protein>
<dbReference type="Pfam" id="PF00534">
    <property type="entry name" value="Glycos_transf_1"/>
    <property type="match status" value="1"/>
</dbReference>
<sequence length="358" mass="39371">MKVVFITRSMEAGGAERVIAQLVKYMTEKKTECAIITLNNGPAAYELPAATVLHAIGKVSQNRRLDKILKYGEVRRLVQAIKPDIVLAMPEEIGIFVIPALWGTGIPVIISERNNPRVMPWRKGSRLFRRLMYPFATGFVFQTDQARDFFPLHIRNKSIVLPNPLDLGRLPKPFCGAKRNEIVGVGRMNKQKNFPLLIRAFALFYENHPDYVLTIYGEGELQEELEKLARGLLPEAAVSFPGVTSELLEKIRGAAMFVLSSDYEGMPNVVIEAMAMGVPVISTDCPSGGPGALIKDGSNGLLVPVGDEIALSAAMARLADSKVLPEALGKNASNIGKELDVKIVGKNWMSYLNQHCLD</sequence>
<evidence type="ECO:0008006" key="5">
    <source>
        <dbReference type="Google" id="ProtNLM"/>
    </source>
</evidence>
<dbReference type="PANTHER" id="PTHR12526:SF630">
    <property type="entry name" value="GLYCOSYLTRANSFERASE"/>
    <property type="match status" value="1"/>
</dbReference>
<dbReference type="Proteomes" id="UP000036873">
    <property type="component" value="Unassembled WGS sequence"/>
</dbReference>
<accession>A0A0L6U0J5</accession>
<dbReference type="Pfam" id="PF13439">
    <property type="entry name" value="Glyco_transf_4"/>
    <property type="match status" value="1"/>
</dbReference>
<dbReference type="EMBL" id="LGYO01000021">
    <property type="protein sequence ID" value="KNZ42034.1"/>
    <property type="molecule type" value="Genomic_DNA"/>
</dbReference>
<dbReference type="InterPro" id="IPR001296">
    <property type="entry name" value="Glyco_trans_1"/>
</dbReference>
<dbReference type="Gene3D" id="3.40.50.2000">
    <property type="entry name" value="Glycogen Phosphorylase B"/>
    <property type="match status" value="2"/>
</dbReference>
<evidence type="ECO:0000313" key="4">
    <source>
        <dbReference type="Proteomes" id="UP000036873"/>
    </source>
</evidence>
<dbReference type="PATRIC" id="fig|52689.4.peg.974"/>
<keyword evidence="4" id="KW-1185">Reference proteome</keyword>
<organism evidence="3 4">
    <name type="scientific">Acetobacterium bakii</name>
    <dbReference type="NCBI Taxonomy" id="52689"/>
    <lineage>
        <taxon>Bacteria</taxon>
        <taxon>Bacillati</taxon>
        <taxon>Bacillota</taxon>
        <taxon>Clostridia</taxon>
        <taxon>Eubacteriales</taxon>
        <taxon>Eubacteriaceae</taxon>
        <taxon>Acetobacterium</taxon>
    </lineage>
</organism>
<gene>
    <name evidence="3" type="ORF">AKG39_08845</name>
</gene>
<dbReference type="AlphaFoldDB" id="A0A0L6U0J5"/>
<feature type="domain" description="Glycosyl transferase family 1" evidence="1">
    <location>
        <begin position="178"/>
        <end position="333"/>
    </location>
</feature>
<dbReference type="InterPro" id="IPR028098">
    <property type="entry name" value="Glyco_trans_4-like_N"/>
</dbReference>
<dbReference type="GO" id="GO:0016757">
    <property type="term" value="F:glycosyltransferase activity"/>
    <property type="evidence" value="ECO:0007669"/>
    <property type="project" value="InterPro"/>
</dbReference>
<dbReference type="OrthoDB" id="9807097at2"/>
<evidence type="ECO:0000259" key="1">
    <source>
        <dbReference type="Pfam" id="PF00534"/>
    </source>
</evidence>
<dbReference type="PANTHER" id="PTHR12526">
    <property type="entry name" value="GLYCOSYLTRANSFERASE"/>
    <property type="match status" value="1"/>
</dbReference>
<proteinExistence type="predicted"/>
<dbReference type="SUPFAM" id="SSF53756">
    <property type="entry name" value="UDP-Glycosyltransferase/glycogen phosphorylase"/>
    <property type="match status" value="1"/>
</dbReference>